<sequence>MIEADQKINRNFPTDQGSNFFLFSIIDELRFDILDHGANEYDLFECARGNCDSMLSSKCDPLPFGEAYLATAILCYYATFYEKCSSSEVEEHCIDAMTKYFDFKSSQLSDSCCTCHESDEDRLMVCQGCRVVSFCCKDCQRLNFFHHEETGIRGMGHKYLCPVFKAYNKRNKDTDDSKKDHLDRKFRRACKTFSIGTLQNVDEKRVKCLVAFTTVDKD</sequence>
<evidence type="ECO:0000313" key="7">
    <source>
        <dbReference type="Proteomes" id="UP001054902"/>
    </source>
</evidence>
<organism evidence="6 7">
    <name type="scientific">Chaetoceros tenuissimus</name>
    <dbReference type="NCBI Taxonomy" id="426638"/>
    <lineage>
        <taxon>Eukaryota</taxon>
        <taxon>Sar</taxon>
        <taxon>Stramenopiles</taxon>
        <taxon>Ochrophyta</taxon>
        <taxon>Bacillariophyta</taxon>
        <taxon>Coscinodiscophyceae</taxon>
        <taxon>Chaetocerotophycidae</taxon>
        <taxon>Chaetocerotales</taxon>
        <taxon>Chaetocerotaceae</taxon>
        <taxon>Chaetoceros</taxon>
    </lineage>
</organism>
<protein>
    <recommendedName>
        <fullName evidence="5">MYND-type domain-containing protein</fullName>
    </recommendedName>
</protein>
<evidence type="ECO:0000256" key="2">
    <source>
        <dbReference type="ARBA" id="ARBA00022771"/>
    </source>
</evidence>
<evidence type="ECO:0000313" key="6">
    <source>
        <dbReference type="EMBL" id="GFH61603.1"/>
    </source>
</evidence>
<dbReference type="PROSITE" id="PS50865">
    <property type="entry name" value="ZF_MYND_2"/>
    <property type="match status" value="1"/>
</dbReference>
<dbReference type="GO" id="GO:0008270">
    <property type="term" value="F:zinc ion binding"/>
    <property type="evidence" value="ECO:0007669"/>
    <property type="project" value="UniProtKB-KW"/>
</dbReference>
<dbReference type="Proteomes" id="UP001054902">
    <property type="component" value="Unassembled WGS sequence"/>
</dbReference>
<keyword evidence="2 4" id="KW-0863">Zinc-finger</keyword>
<evidence type="ECO:0000256" key="3">
    <source>
        <dbReference type="ARBA" id="ARBA00022833"/>
    </source>
</evidence>
<proteinExistence type="predicted"/>
<evidence type="ECO:0000259" key="5">
    <source>
        <dbReference type="PROSITE" id="PS50865"/>
    </source>
</evidence>
<name>A0AAD3DBZ8_9STRA</name>
<dbReference type="SUPFAM" id="SSF144232">
    <property type="entry name" value="HIT/MYND zinc finger-like"/>
    <property type="match status" value="1"/>
</dbReference>
<evidence type="ECO:0000256" key="4">
    <source>
        <dbReference type="PROSITE-ProRule" id="PRU00134"/>
    </source>
</evidence>
<evidence type="ECO:0000256" key="1">
    <source>
        <dbReference type="ARBA" id="ARBA00022723"/>
    </source>
</evidence>
<keyword evidence="3" id="KW-0862">Zinc</keyword>
<dbReference type="Gene3D" id="6.10.140.2220">
    <property type="match status" value="1"/>
</dbReference>
<reference evidence="6 7" key="1">
    <citation type="journal article" date="2021" name="Sci. Rep.">
        <title>The genome of the diatom Chaetoceros tenuissimus carries an ancient integrated fragment of an extant virus.</title>
        <authorList>
            <person name="Hongo Y."/>
            <person name="Kimura K."/>
            <person name="Takaki Y."/>
            <person name="Yoshida Y."/>
            <person name="Baba S."/>
            <person name="Kobayashi G."/>
            <person name="Nagasaki K."/>
            <person name="Hano T."/>
            <person name="Tomaru Y."/>
        </authorList>
    </citation>
    <scope>NUCLEOTIDE SEQUENCE [LARGE SCALE GENOMIC DNA]</scope>
    <source>
        <strain evidence="6 7">NIES-3715</strain>
    </source>
</reference>
<gene>
    <name evidence="6" type="ORF">CTEN210_18079</name>
</gene>
<dbReference type="InterPro" id="IPR002893">
    <property type="entry name" value="Znf_MYND"/>
</dbReference>
<keyword evidence="7" id="KW-1185">Reference proteome</keyword>
<feature type="domain" description="MYND-type" evidence="5">
    <location>
        <begin position="112"/>
        <end position="161"/>
    </location>
</feature>
<dbReference type="AlphaFoldDB" id="A0AAD3DBZ8"/>
<dbReference type="EMBL" id="BLLK01000074">
    <property type="protein sequence ID" value="GFH61603.1"/>
    <property type="molecule type" value="Genomic_DNA"/>
</dbReference>
<comment type="caution">
    <text evidence="6">The sequence shown here is derived from an EMBL/GenBank/DDBJ whole genome shotgun (WGS) entry which is preliminary data.</text>
</comment>
<keyword evidence="1" id="KW-0479">Metal-binding</keyword>
<accession>A0AAD3DBZ8</accession>